<feature type="transmembrane region" description="Helical" evidence="11">
    <location>
        <begin position="843"/>
        <end position="862"/>
    </location>
</feature>
<dbReference type="InterPro" id="IPR023299">
    <property type="entry name" value="ATPase_P-typ_cyto_dom_N"/>
</dbReference>
<feature type="compositionally biased region" description="Basic and acidic residues" evidence="10">
    <location>
        <begin position="183"/>
        <end position="200"/>
    </location>
</feature>
<dbReference type="GO" id="GO:0005507">
    <property type="term" value="F:copper ion binding"/>
    <property type="evidence" value="ECO:0007669"/>
    <property type="project" value="TreeGrafter"/>
</dbReference>
<keyword evidence="3 11" id="KW-0812">Transmembrane</keyword>
<dbReference type="PANTHER" id="PTHR43520">
    <property type="entry name" value="ATP7, ISOFORM B"/>
    <property type="match status" value="1"/>
</dbReference>
<dbReference type="SUPFAM" id="SSF81653">
    <property type="entry name" value="Calcium ATPase, transduction domain A"/>
    <property type="match status" value="1"/>
</dbReference>
<dbReference type="Pfam" id="PF00122">
    <property type="entry name" value="E1-E2_ATPase"/>
    <property type="match status" value="1"/>
</dbReference>
<dbReference type="OrthoDB" id="8588at2157"/>
<keyword evidence="5" id="KW-0547">Nucleotide-binding</keyword>
<keyword evidence="6" id="KW-0067">ATP-binding</keyword>
<dbReference type="NCBIfam" id="TIGR01494">
    <property type="entry name" value="ATPase_P-type"/>
    <property type="match status" value="2"/>
</dbReference>
<dbReference type="InterPro" id="IPR059000">
    <property type="entry name" value="ATPase_P-type_domA"/>
</dbReference>
<dbReference type="SFLD" id="SFLDF00027">
    <property type="entry name" value="p-type_atpase"/>
    <property type="match status" value="1"/>
</dbReference>
<dbReference type="PANTHER" id="PTHR43520:SF8">
    <property type="entry name" value="P-TYPE CU(+) TRANSPORTER"/>
    <property type="match status" value="1"/>
</dbReference>
<keyword evidence="4" id="KW-0479">Metal-binding</keyword>
<feature type="region of interest" description="Disordered" evidence="10">
    <location>
        <begin position="165"/>
        <end position="200"/>
    </location>
</feature>
<comment type="similarity">
    <text evidence="2">Belongs to the cation transport ATPase (P-type) (TC 3.A.3) family. Type IB subfamily.</text>
</comment>
<dbReference type="PATRIC" id="fig|1114856.3.peg.1948"/>
<dbReference type="InterPro" id="IPR018303">
    <property type="entry name" value="ATPase_P-typ_P_site"/>
</dbReference>
<dbReference type="Gene3D" id="3.30.70.100">
    <property type="match status" value="1"/>
</dbReference>
<evidence type="ECO:0000259" key="12">
    <source>
        <dbReference type="PROSITE" id="PS50846"/>
    </source>
</evidence>
<reference evidence="13 14" key="1">
    <citation type="journal article" date="2014" name="PLoS Genet.">
        <title>Phylogenetically driven sequencing of extremely halophilic archaea reveals strategies for static and dynamic osmo-response.</title>
        <authorList>
            <person name="Becker E.A."/>
            <person name="Seitzer P.M."/>
            <person name="Tritt A."/>
            <person name="Larsen D."/>
            <person name="Krusor M."/>
            <person name="Yao A.I."/>
            <person name="Wu D."/>
            <person name="Madern D."/>
            <person name="Eisen J.A."/>
            <person name="Darling A.E."/>
            <person name="Facciotti M.T."/>
        </authorList>
    </citation>
    <scope>NUCLEOTIDE SEQUENCE [LARGE SCALE GENOMIC DNA]</scope>
    <source>
        <strain evidence="13 14">GA33</strain>
    </source>
</reference>
<protein>
    <submittedName>
        <fullName evidence="13">ATPase P</fullName>
    </submittedName>
</protein>
<dbReference type="RefSeq" id="WP_006089696.1">
    <property type="nucleotide sequence ID" value="NZ_AOHW01000027.1"/>
</dbReference>
<dbReference type="SFLD" id="SFLDS00003">
    <property type="entry name" value="Haloacid_Dehalogenase"/>
    <property type="match status" value="1"/>
</dbReference>
<dbReference type="AlphaFoldDB" id="L9VX19"/>
<gene>
    <name evidence="13" type="ORF">C496_09356</name>
</gene>
<proteinExistence type="inferred from homology"/>
<dbReference type="GO" id="GO:0016887">
    <property type="term" value="F:ATP hydrolysis activity"/>
    <property type="evidence" value="ECO:0007669"/>
    <property type="project" value="InterPro"/>
</dbReference>
<evidence type="ECO:0000256" key="11">
    <source>
        <dbReference type="SAM" id="Phobius"/>
    </source>
</evidence>
<dbReference type="eggNOG" id="arCOG01576">
    <property type="taxonomic scope" value="Archaea"/>
</dbReference>
<accession>L9VX19</accession>
<dbReference type="PROSITE" id="PS00154">
    <property type="entry name" value="ATPASE_E1_E2"/>
    <property type="match status" value="1"/>
</dbReference>
<feature type="transmembrane region" description="Helical" evidence="11">
    <location>
        <begin position="212"/>
        <end position="233"/>
    </location>
</feature>
<evidence type="ECO:0000313" key="14">
    <source>
        <dbReference type="Proteomes" id="UP000011599"/>
    </source>
</evidence>
<dbReference type="GO" id="GO:0012505">
    <property type="term" value="C:endomembrane system"/>
    <property type="evidence" value="ECO:0007669"/>
    <property type="project" value="UniProtKB-SubCell"/>
</dbReference>
<dbReference type="SUPFAM" id="SSF56784">
    <property type="entry name" value="HAD-like"/>
    <property type="match status" value="1"/>
</dbReference>
<feature type="transmembrane region" description="Helical" evidence="11">
    <location>
        <begin position="253"/>
        <end position="276"/>
    </location>
</feature>
<evidence type="ECO:0000313" key="13">
    <source>
        <dbReference type="EMBL" id="ELY41547.1"/>
    </source>
</evidence>
<keyword evidence="7" id="KW-1278">Translocase</keyword>
<evidence type="ECO:0000256" key="4">
    <source>
        <dbReference type="ARBA" id="ARBA00022723"/>
    </source>
</evidence>
<feature type="compositionally biased region" description="Low complexity" evidence="10">
    <location>
        <begin position="20"/>
        <end position="33"/>
    </location>
</feature>
<comment type="caution">
    <text evidence="13">The sequence shown here is derived from an EMBL/GenBank/DDBJ whole genome shotgun (WGS) entry which is preliminary data.</text>
</comment>
<evidence type="ECO:0000256" key="3">
    <source>
        <dbReference type="ARBA" id="ARBA00022692"/>
    </source>
</evidence>
<keyword evidence="9 11" id="KW-0472">Membrane</keyword>
<evidence type="ECO:0000256" key="5">
    <source>
        <dbReference type="ARBA" id="ARBA00022741"/>
    </source>
</evidence>
<dbReference type="GO" id="GO:0055070">
    <property type="term" value="P:copper ion homeostasis"/>
    <property type="evidence" value="ECO:0007669"/>
    <property type="project" value="TreeGrafter"/>
</dbReference>
<dbReference type="InterPro" id="IPR023214">
    <property type="entry name" value="HAD_sf"/>
</dbReference>
<dbReference type="NCBIfam" id="TIGR01525">
    <property type="entry name" value="ATPase-IB_hvy"/>
    <property type="match status" value="1"/>
</dbReference>
<evidence type="ECO:0000256" key="6">
    <source>
        <dbReference type="ARBA" id="ARBA00022840"/>
    </source>
</evidence>
<dbReference type="CDD" id="cd00371">
    <property type="entry name" value="HMA"/>
    <property type="match status" value="1"/>
</dbReference>
<dbReference type="Gene3D" id="3.40.50.1000">
    <property type="entry name" value="HAD superfamily/HAD-like"/>
    <property type="match status" value="1"/>
</dbReference>
<dbReference type="InterPro" id="IPR044492">
    <property type="entry name" value="P_typ_ATPase_HD_dom"/>
</dbReference>
<keyword evidence="14" id="KW-1185">Reference proteome</keyword>
<dbReference type="GO" id="GO:0043682">
    <property type="term" value="F:P-type divalent copper transporter activity"/>
    <property type="evidence" value="ECO:0007669"/>
    <property type="project" value="TreeGrafter"/>
</dbReference>
<organism evidence="13 14">
    <name type="scientific">Natronorubrum tibetense GA33</name>
    <dbReference type="NCBI Taxonomy" id="1114856"/>
    <lineage>
        <taxon>Archaea</taxon>
        <taxon>Methanobacteriati</taxon>
        <taxon>Methanobacteriota</taxon>
        <taxon>Stenosarchaea group</taxon>
        <taxon>Halobacteria</taxon>
        <taxon>Halobacteriales</taxon>
        <taxon>Natrialbaceae</taxon>
        <taxon>Natronorubrum</taxon>
    </lineage>
</organism>
<dbReference type="EMBL" id="AOHW01000027">
    <property type="protein sequence ID" value="ELY41547.1"/>
    <property type="molecule type" value="Genomic_DNA"/>
</dbReference>
<feature type="transmembrane region" description="Helical" evidence="11">
    <location>
        <begin position="321"/>
        <end position="339"/>
    </location>
</feature>
<dbReference type="PROSITE" id="PS50846">
    <property type="entry name" value="HMA_2"/>
    <property type="match status" value="1"/>
</dbReference>
<dbReference type="Pfam" id="PF00702">
    <property type="entry name" value="Hydrolase"/>
    <property type="match status" value="1"/>
</dbReference>
<evidence type="ECO:0000256" key="8">
    <source>
        <dbReference type="ARBA" id="ARBA00022989"/>
    </source>
</evidence>
<feature type="transmembrane region" description="Helical" evidence="11">
    <location>
        <begin position="297"/>
        <end position="315"/>
    </location>
</feature>
<evidence type="ECO:0000256" key="7">
    <source>
        <dbReference type="ARBA" id="ARBA00022967"/>
    </source>
</evidence>
<dbReference type="SUPFAM" id="SSF55008">
    <property type="entry name" value="HMA, heavy metal-associated domain"/>
    <property type="match status" value="1"/>
</dbReference>
<name>L9VX19_9EURY</name>
<dbReference type="PRINTS" id="PR00119">
    <property type="entry name" value="CATATPASE"/>
</dbReference>
<feature type="transmembrane region" description="Helical" evidence="11">
    <location>
        <begin position="473"/>
        <end position="495"/>
    </location>
</feature>
<feature type="transmembrane region" description="Helical" evidence="11">
    <location>
        <begin position="868"/>
        <end position="887"/>
    </location>
</feature>
<feature type="compositionally biased region" description="Basic and acidic residues" evidence="10">
    <location>
        <begin position="614"/>
        <end position="625"/>
    </location>
</feature>
<dbReference type="STRING" id="1114856.GCA_000383975_02293"/>
<evidence type="ECO:0000256" key="2">
    <source>
        <dbReference type="ARBA" id="ARBA00006024"/>
    </source>
</evidence>
<dbReference type="SFLD" id="SFLDG00002">
    <property type="entry name" value="C1.7:_P-type_atpase_like"/>
    <property type="match status" value="1"/>
</dbReference>
<dbReference type="Gene3D" id="2.70.150.10">
    <property type="entry name" value="Calcium-transporting ATPase, cytoplasmic transduction domain A"/>
    <property type="match status" value="1"/>
</dbReference>
<feature type="domain" description="HMA" evidence="12">
    <location>
        <begin position="100"/>
        <end position="166"/>
    </location>
</feature>
<dbReference type="InterPro" id="IPR027256">
    <property type="entry name" value="P-typ_ATPase_IB"/>
</dbReference>
<dbReference type="InterPro" id="IPR036412">
    <property type="entry name" value="HAD-like_sf"/>
</dbReference>
<dbReference type="eggNOG" id="arCOG02764">
    <property type="taxonomic scope" value="Archaea"/>
</dbReference>
<feature type="transmembrane region" description="Helical" evidence="11">
    <location>
        <begin position="501"/>
        <end position="521"/>
    </location>
</feature>
<dbReference type="GO" id="GO:0016020">
    <property type="term" value="C:membrane"/>
    <property type="evidence" value="ECO:0007669"/>
    <property type="project" value="InterPro"/>
</dbReference>
<evidence type="ECO:0000256" key="10">
    <source>
        <dbReference type="SAM" id="MobiDB-lite"/>
    </source>
</evidence>
<dbReference type="Pfam" id="PF00403">
    <property type="entry name" value="HMA"/>
    <property type="match status" value="1"/>
</dbReference>
<sequence length="904" mass="94667">MSDRGSTRDRCRLCDTVCSESVGESASEAAVGADLESASEAAVGPESEPERSFCSSGCREVAAELGCPDGDDRIAEGESAEGESDTAEAASTEATPAEHARTFFRVDGMHSTLCESYLESIAEGYGGVSDAAASYVTETVQVDHDPERVSAAELEDALSRTGYTAYRREEATGEDGGDSVSSGRREDVASTTRRSREMRGMRKRRSEDVLEIRYIVGIVFGSFLLVPYVTVFYPVYLSRYTEYWLFAQYGETFASFDGMLFLPLFFVLTAAVLYLTGMPLLRGAYVSLKLRRPSTQLLAALTIVSAFCYGTLSFLVGRPEVYYDLTILVAATVMAAVFYEETVKRAALNRLTDLTVSQVDTGRVLESDGTTREIPVADIAADDRLLVRAGERIPVDGRVAEGECTVDEAVVTGESLPVSKTAGDAVIGGSVVTGDAAIVDVGDRTASSIERLTRTVWNLQSADHGVQRRADGLAGLALPLVVVAAVVAGLAAVLLGSSAPTVASAVLVTIVVASPWALALATPCSIASSIRDALEAGIVVFDESVFERLREVDCVVFDKTGTLTTGEMTVLEAEGPDELFRAAGTLERRAAHPAAAAIADAFSDGVDEGGGEWVRTDGGNERARSDGGIADEEASETGDGPEEKSVQEFQRHATGVEGVVDGQQLVVGHPDFVRGAGFEFEDRLESRIDDVRADGHLPVIVGRDGRAEGLVVVGDEPRAGWTDVVTALADRGVDVVVLTGDDESATGRFRAHPGVSRVFSSVPPAGKTAAVRRLCEDGCVAMVGDGTNDAPALAAADLGLSLGGGTALAADAADLAIVEDDLAAVERAFALARGARRRVVQNLGLALAYNAIVIPVALAGLLSPVVTTLALALSAALIVGNSSRGLLEEQSTAGSTKTASGTAK</sequence>
<feature type="region of interest" description="Disordered" evidence="10">
    <location>
        <begin position="609"/>
        <end position="647"/>
    </location>
</feature>
<feature type="region of interest" description="Disordered" evidence="10">
    <location>
        <begin position="77"/>
        <end position="96"/>
    </location>
</feature>
<comment type="subcellular location">
    <subcellularLocation>
        <location evidence="1">Endomembrane system</location>
        <topology evidence="1">Multi-pass membrane protein</topology>
    </subcellularLocation>
</comment>
<feature type="compositionally biased region" description="Acidic residues" evidence="10">
    <location>
        <begin position="629"/>
        <end position="640"/>
    </location>
</feature>
<dbReference type="InterPro" id="IPR036163">
    <property type="entry name" value="HMA_dom_sf"/>
</dbReference>
<dbReference type="InterPro" id="IPR001757">
    <property type="entry name" value="P_typ_ATPase"/>
</dbReference>
<dbReference type="Proteomes" id="UP000011599">
    <property type="component" value="Unassembled WGS sequence"/>
</dbReference>
<dbReference type="InterPro" id="IPR008250">
    <property type="entry name" value="ATPase_P-typ_transduc_dom_A_sf"/>
</dbReference>
<evidence type="ECO:0000256" key="9">
    <source>
        <dbReference type="ARBA" id="ARBA00023136"/>
    </source>
</evidence>
<dbReference type="Gene3D" id="3.40.1110.10">
    <property type="entry name" value="Calcium-transporting ATPase, cytoplasmic domain N"/>
    <property type="match status" value="1"/>
</dbReference>
<keyword evidence="8 11" id="KW-1133">Transmembrane helix</keyword>
<dbReference type="InterPro" id="IPR006121">
    <property type="entry name" value="HMA_dom"/>
</dbReference>
<evidence type="ECO:0000256" key="1">
    <source>
        <dbReference type="ARBA" id="ARBA00004127"/>
    </source>
</evidence>
<dbReference type="GO" id="GO:0005524">
    <property type="term" value="F:ATP binding"/>
    <property type="evidence" value="ECO:0007669"/>
    <property type="project" value="UniProtKB-KW"/>
</dbReference>
<feature type="region of interest" description="Disordered" evidence="10">
    <location>
        <begin position="20"/>
        <end position="55"/>
    </location>
</feature>